<organism evidence="2 3">
    <name type="scientific">Streptomyces desertarenae</name>
    <dbReference type="NCBI Taxonomy" id="2666184"/>
    <lineage>
        <taxon>Bacteria</taxon>
        <taxon>Bacillati</taxon>
        <taxon>Actinomycetota</taxon>
        <taxon>Actinomycetes</taxon>
        <taxon>Kitasatosporales</taxon>
        <taxon>Streptomycetaceae</taxon>
        <taxon>Streptomyces</taxon>
    </lineage>
</organism>
<dbReference type="EMBL" id="JBHUFU010000001">
    <property type="protein sequence ID" value="MFD1828710.1"/>
    <property type="molecule type" value="Genomic_DNA"/>
</dbReference>
<evidence type="ECO:0000256" key="1">
    <source>
        <dbReference type="SAM" id="MobiDB-lite"/>
    </source>
</evidence>
<accession>A0ABW4PF92</accession>
<name>A0ABW4PF92_9ACTN</name>
<sequence length="132" mass="14952">MEQIDVKDLIRRCLDWLRALLAPPGRGRHRACPPRPPRSPREPRTPVTEAVARHRRGYVRTRVLVTGRAMPAPVARRCRWTTDKPAPVDVPLVRPFVIAHEQRERRRALALALDGIDVGPHLIHGVRVGAAR</sequence>
<reference evidence="3" key="1">
    <citation type="journal article" date="2019" name="Int. J. Syst. Evol. Microbiol.">
        <title>The Global Catalogue of Microorganisms (GCM) 10K type strain sequencing project: providing services to taxonomists for standard genome sequencing and annotation.</title>
        <authorList>
            <consortium name="The Broad Institute Genomics Platform"/>
            <consortium name="The Broad Institute Genome Sequencing Center for Infectious Disease"/>
            <person name="Wu L."/>
            <person name="Ma J."/>
        </authorList>
    </citation>
    <scope>NUCLEOTIDE SEQUENCE [LARGE SCALE GENOMIC DNA]</scope>
    <source>
        <strain evidence="3">CGMCC 4.7455</strain>
    </source>
</reference>
<dbReference type="RefSeq" id="WP_380896457.1">
    <property type="nucleotide sequence ID" value="NZ_JBHUFU010000001.1"/>
</dbReference>
<gene>
    <name evidence="2" type="ORF">ACFSJS_03385</name>
</gene>
<evidence type="ECO:0000313" key="2">
    <source>
        <dbReference type="EMBL" id="MFD1828710.1"/>
    </source>
</evidence>
<feature type="region of interest" description="Disordered" evidence="1">
    <location>
        <begin position="25"/>
        <end position="49"/>
    </location>
</feature>
<protein>
    <submittedName>
        <fullName evidence="2">Uncharacterized protein</fullName>
    </submittedName>
</protein>
<keyword evidence="3" id="KW-1185">Reference proteome</keyword>
<dbReference type="Proteomes" id="UP001597365">
    <property type="component" value="Unassembled WGS sequence"/>
</dbReference>
<proteinExistence type="predicted"/>
<comment type="caution">
    <text evidence="2">The sequence shown here is derived from an EMBL/GenBank/DDBJ whole genome shotgun (WGS) entry which is preliminary data.</text>
</comment>
<evidence type="ECO:0000313" key="3">
    <source>
        <dbReference type="Proteomes" id="UP001597365"/>
    </source>
</evidence>